<feature type="chain" id="PRO_5014139063" evidence="1">
    <location>
        <begin position="23"/>
        <end position="151"/>
    </location>
</feature>
<dbReference type="EMBL" id="KZ508658">
    <property type="protein sequence ID" value="PKU34968.1"/>
    <property type="molecule type" value="Genomic_DNA"/>
</dbReference>
<dbReference type="GO" id="GO:0016601">
    <property type="term" value="P:Rac protein signal transduction"/>
    <property type="evidence" value="ECO:0007669"/>
    <property type="project" value="TreeGrafter"/>
</dbReference>
<dbReference type="AlphaFoldDB" id="A0A2I0TMD3"/>
<sequence length="151" mass="17092">MGQRDTMLRLLLMLLATSRLRERGCDGCLAGIEVQQLFCSQSVAIPEHQLKELNMKIDSALQAYKVALESLGHCEYAMKAGFHLNPKAIEASLQGAGFALYSDPVTAGDLGLRESSRHAIRKRQQIFRWSTEDLLKTDFTVYKKNFLHQYE</sequence>
<evidence type="ECO:0000256" key="1">
    <source>
        <dbReference type="SAM" id="SignalP"/>
    </source>
</evidence>
<feature type="signal peptide" evidence="1">
    <location>
        <begin position="1"/>
        <end position="22"/>
    </location>
</feature>
<evidence type="ECO:0000313" key="2">
    <source>
        <dbReference type="EMBL" id="PKU34968.1"/>
    </source>
</evidence>
<keyword evidence="1" id="KW-0732">Signal</keyword>
<reference evidence="3" key="2">
    <citation type="submission" date="2017-12" db="EMBL/GenBank/DDBJ databases">
        <title>Genome sequence of the Bar-tailed Godwit (Limosa lapponica baueri).</title>
        <authorList>
            <person name="Lima N.C.B."/>
            <person name="Parody-Merino A.M."/>
            <person name="Battley P.F."/>
            <person name="Fidler A.E."/>
            <person name="Prosdocimi F."/>
        </authorList>
    </citation>
    <scope>NUCLEOTIDE SEQUENCE [LARGE SCALE GENOMIC DNA]</scope>
</reference>
<reference evidence="3" key="1">
    <citation type="submission" date="2017-11" db="EMBL/GenBank/DDBJ databases">
        <authorList>
            <person name="Lima N.C."/>
            <person name="Parody-Merino A.M."/>
            <person name="Battley P.F."/>
            <person name="Fidler A.E."/>
            <person name="Prosdocimi F."/>
        </authorList>
    </citation>
    <scope>NUCLEOTIDE SEQUENCE [LARGE SCALE GENOMIC DNA]</scope>
</reference>
<dbReference type="PANTHER" id="PTHR15703">
    <property type="entry name" value="RIKEN CDNA 4931406P16 GENE"/>
    <property type="match status" value="1"/>
</dbReference>
<dbReference type="Proteomes" id="UP000233556">
    <property type="component" value="Unassembled WGS sequence"/>
</dbReference>
<proteinExistence type="predicted"/>
<accession>A0A2I0TMD3</accession>
<protein>
    <submittedName>
        <fullName evidence="2">Uncharacterized protein</fullName>
    </submittedName>
</protein>
<dbReference type="InterPro" id="IPR043385">
    <property type="entry name" value="GARRE1"/>
</dbReference>
<dbReference type="GO" id="GO:1905762">
    <property type="term" value="F:CCR4-NOT complex binding"/>
    <property type="evidence" value="ECO:0007669"/>
    <property type="project" value="TreeGrafter"/>
</dbReference>
<dbReference type="PANTHER" id="PTHR15703:SF3">
    <property type="entry name" value="GRANULE ASSOCIATED RAC AND RHOG EFFECTOR PROTEIN 1"/>
    <property type="match status" value="1"/>
</dbReference>
<organism evidence="2 3">
    <name type="scientific">Limosa lapponica baueri</name>
    <dbReference type="NCBI Taxonomy" id="1758121"/>
    <lineage>
        <taxon>Eukaryota</taxon>
        <taxon>Metazoa</taxon>
        <taxon>Chordata</taxon>
        <taxon>Craniata</taxon>
        <taxon>Vertebrata</taxon>
        <taxon>Euteleostomi</taxon>
        <taxon>Archelosauria</taxon>
        <taxon>Archosauria</taxon>
        <taxon>Dinosauria</taxon>
        <taxon>Saurischia</taxon>
        <taxon>Theropoda</taxon>
        <taxon>Coelurosauria</taxon>
        <taxon>Aves</taxon>
        <taxon>Neognathae</taxon>
        <taxon>Neoaves</taxon>
        <taxon>Charadriiformes</taxon>
        <taxon>Scolopacidae</taxon>
        <taxon>Limosa</taxon>
    </lineage>
</organism>
<keyword evidence="3" id="KW-1185">Reference proteome</keyword>
<gene>
    <name evidence="2" type="ORF">llap_14732</name>
</gene>
<dbReference type="OrthoDB" id="8928145at2759"/>
<evidence type="ECO:0000313" key="3">
    <source>
        <dbReference type="Proteomes" id="UP000233556"/>
    </source>
</evidence>
<name>A0A2I0TMD3_LIMLA</name>